<proteinExistence type="predicted"/>
<protein>
    <submittedName>
        <fullName evidence="1">Uncharacterized protein</fullName>
    </submittedName>
</protein>
<evidence type="ECO:0000313" key="1">
    <source>
        <dbReference type="EMBL" id="MFH6984267.1"/>
    </source>
</evidence>
<dbReference type="SUPFAM" id="SSF48208">
    <property type="entry name" value="Six-hairpin glycosidases"/>
    <property type="match status" value="1"/>
</dbReference>
<accession>A0ABW7N9V5</accession>
<dbReference type="EMBL" id="JBIPKE010000017">
    <property type="protein sequence ID" value="MFH6984267.1"/>
    <property type="molecule type" value="Genomic_DNA"/>
</dbReference>
<sequence length="949" mass="107876">MSDIINVFFRYLVVASVLLQLVSCGKNEGSAGFTVRDEKIVISSGDQEYIFSPKFTVLYRADDPKLAMRKSGIDGVSYNVITWLTHEGEKGDLADIERDESQAGDGFDPSVLDAKKENRTPNFYKSGQYIIQEASEVLERGDSVVFQFEEHDLFALKASVTYSDNGYPLLGYSLIPKVAGYFSVGYSGAPTFNVDKVEEIWQPLIWQEKRFPTSSYMTLALRCPIPTTMVNDGQNTIGVLAAPEEFPFDPLPLVDNSRFGIVLRDFDGKAKPQLFAPVLGGQESQMKPGDVFSFSSYLLVEQQSITGTYEKIARQFFDFRDYRHNEFASLNETFENIVEYSKSDYSRYVDSLKGFAYSTDVPGAVKNVSSLNPLEIALVTDDQEVFDTKAYPMMEYMMSREKFLFSLDPEQKIQHPSRKLTGPIAPISELVALYNIFGQSNDFLAELAKTELTKARVRNLDVAETGENWMNYMHLYSATGDKQHIDKAVEGAKAYLERRVDKRQGDFKDPLSGGPFFWTGFTNRWIELTQLYEITKDEAFLNAARDGARHYAMFIWMSPRIPDTNILVNEGGKAPLYWYLRSKGHEQMYYPEERVEAWRLSEIGLTPESSGTSNGHRAIFMANYAPWMLRLGYYTNDVFLKEIAKSAIIGRYRNFPGYHINTARTTAYEKEDYPYHEHKELSVNSFHYNHIMPMASMLLDYLVTDVFVRSKGAIHFPAEYIEGYAYLRNKFYGAKEGEFYGEKGVQLWMPRKLLTVDNVELNYITARKDGKLYIAFTNQSSQAEQAQVTLNPEYVEKTSFTGKIWKDNVDEGVFSASGSFDVEVSPDGITAIVIDGVELKKGFQQSVLASTKEIKNSYKELAFGNTRAMVFNLGEYAQSAYIYLQDDDSVWSRVSLTYKDADGGEKTISDQDYPFEFTIPLDRSKLEFRVEGKSINGPVSKSEWEILGE</sequence>
<dbReference type="Proteomes" id="UP001610063">
    <property type="component" value="Unassembled WGS sequence"/>
</dbReference>
<keyword evidence="2" id="KW-1185">Reference proteome</keyword>
<organism evidence="1 2">
    <name type="scientific">Marinoscillum luteum</name>
    <dbReference type="NCBI Taxonomy" id="861051"/>
    <lineage>
        <taxon>Bacteria</taxon>
        <taxon>Pseudomonadati</taxon>
        <taxon>Bacteroidota</taxon>
        <taxon>Cytophagia</taxon>
        <taxon>Cytophagales</taxon>
        <taxon>Reichenbachiellaceae</taxon>
        <taxon>Marinoscillum</taxon>
    </lineage>
</organism>
<name>A0ABW7N9V5_9BACT</name>
<gene>
    <name evidence="1" type="ORF">ACHKAR_12510</name>
</gene>
<evidence type="ECO:0000313" key="2">
    <source>
        <dbReference type="Proteomes" id="UP001610063"/>
    </source>
</evidence>
<reference evidence="1 2" key="1">
    <citation type="journal article" date="2013" name="Int. J. Syst. Evol. Microbiol.">
        <title>Marinoscillum luteum sp. nov., isolated from marine sediment.</title>
        <authorList>
            <person name="Cha I.T."/>
            <person name="Park S.J."/>
            <person name="Kim S.J."/>
            <person name="Kim J.G."/>
            <person name="Jung M.Y."/>
            <person name="Shin K.S."/>
            <person name="Kwon K.K."/>
            <person name="Yang S.H."/>
            <person name="Seo Y.S."/>
            <person name="Rhee S.K."/>
        </authorList>
    </citation>
    <scope>NUCLEOTIDE SEQUENCE [LARGE SCALE GENOMIC DNA]</scope>
    <source>
        <strain evidence="1 2">KCTC 23939</strain>
    </source>
</reference>
<dbReference type="InterPro" id="IPR008928">
    <property type="entry name" value="6-hairpin_glycosidase_sf"/>
</dbReference>
<comment type="caution">
    <text evidence="1">The sequence shown here is derived from an EMBL/GenBank/DDBJ whole genome shotgun (WGS) entry which is preliminary data.</text>
</comment>
<dbReference type="RefSeq" id="WP_395417649.1">
    <property type="nucleotide sequence ID" value="NZ_JBIPKE010000017.1"/>
</dbReference>